<dbReference type="Pfam" id="PF02181">
    <property type="entry name" value="FH2"/>
    <property type="match status" value="1"/>
</dbReference>
<feature type="compositionally biased region" description="Polar residues" evidence="4">
    <location>
        <begin position="381"/>
        <end position="399"/>
    </location>
</feature>
<dbReference type="Gene3D" id="1.20.58.2220">
    <property type="entry name" value="Formin, FH2 domain"/>
    <property type="match status" value="1"/>
</dbReference>
<accession>A0ABC8R393</accession>
<keyword evidence="6" id="KW-0732">Signal</keyword>
<feature type="region of interest" description="Disordered" evidence="4">
    <location>
        <begin position="204"/>
        <end position="533"/>
    </location>
</feature>
<feature type="region of interest" description="Disordered" evidence="4">
    <location>
        <begin position="42"/>
        <end position="93"/>
    </location>
</feature>
<evidence type="ECO:0000256" key="5">
    <source>
        <dbReference type="SAM" id="Phobius"/>
    </source>
</evidence>
<evidence type="ECO:0000313" key="8">
    <source>
        <dbReference type="EMBL" id="CAK9139454.1"/>
    </source>
</evidence>
<dbReference type="SUPFAM" id="SSF101447">
    <property type="entry name" value="Formin homology 2 domain (FH2 domain)"/>
    <property type="match status" value="1"/>
</dbReference>
<dbReference type="EMBL" id="CAUOFW020000962">
    <property type="protein sequence ID" value="CAK9139454.1"/>
    <property type="molecule type" value="Genomic_DNA"/>
</dbReference>
<feature type="compositionally biased region" description="Polar residues" evidence="4">
    <location>
        <begin position="266"/>
        <end position="276"/>
    </location>
</feature>
<feature type="compositionally biased region" description="Pro residues" evidence="4">
    <location>
        <begin position="510"/>
        <end position="519"/>
    </location>
</feature>
<dbReference type="AlphaFoldDB" id="A0ABC8R393"/>
<comment type="similarity">
    <text evidence="1">Belongs to the formin-like family. Class-I subfamily.</text>
</comment>
<keyword evidence="9" id="KW-1185">Reference proteome</keyword>
<dbReference type="InterPro" id="IPR027643">
    <property type="entry name" value="Formin-like_plant"/>
</dbReference>
<feature type="chain" id="PRO_5044877762" description="Formin-like protein" evidence="6">
    <location>
        <begin position="24"/>
        <end position="1021"/>
    </location>
</feature>
<keyword evidence="5" id="KW-0812">Transmembrane</keyword>
<dbReference type="PANTHER" id="PTHR23213">
    <property type="entry name" value="FORMIN-RELATED"/>
    <property type="match status" value="1"/>
</dbReference>
<dbReference type="InterPro" id="IPR042201">
    <property type="entry name" value="FH2_Formin_sf"/>
</dbReference>
<gene>
    <name evidence="8" type="ORF">ILEXP_LOCUS6845</name>
</gene>
<dbReference type="InterPro" id="IPR015425">
    <property type="entry name" value="FH2_Formin"/>
</dbReference>
<feature type="compositionally biased region" description="Pro residues" evidence="4">
    <location>
        <begin position="340"/>
        <end position="351"/>
    </location>
</feature>
<feature type="compositionally biased region" description="Pro residues" evidence="4">
    <location>
        <begin position="77"/>
        <end position="89"/>
    </location>
</feature>
<evidence type="ECO:0000256" key="6">
    <source>
        <dbReference type="SAM" id="SignalP"/>
    </source>
</evidence>
<dbReference type="PROSITE" id="PS51444">
    <property type="entry name" value="FH2"/>
    <property type="match status" value="1"/>
</dbReference>
<organism evidence="8 9">
    <name type="scientific">Ilex paraguariensis</name>
    <name type="common">yerba mate</name>
    <dbReference type="NCBI Taxonomy" id="185542"/>
    <lineage>
        <taxon>Eukaryota</taxon>
        <taxon>Viridiplantae</taxon>
        <taxon>Streptophyta</taxon>
        <taxon>Embryophyta</taxon>
        <taxon>Tracheophyta</taxon>
        <taxon>Spermatophyta</taxon>
        <taxon>Magnoliopsida</taxon>
        <taxon>eudicotyledons</taxon>
        <taxon>Gunneridae</taxon>
        <taxon>Pentapetalae</taxon>
        <taxon>asterids</taxon>
        <taxon>campanulids</taxon>
        <taxon>Aquifoliales</taxon>
        <taxon>Aquifoliaceae</taxon>
        <taxon>Ilex</taxon>
    </lineage>
</organism>
<feature type="compositionally biased region" description="Polar residues" evidence="4">
    <location>
        <begin position="433"/>
        <end position="449"/>
    </location>
</feature>
<evidence type="ECO:0000259" key="7">
    <source>
        <dbReference type="PROSITE" id="PS51444"/>
    </source>
</evidence>
<keyword evidence="3" id="KW-0175">Coiled coil</keyword>
<feature type="compositionally biased region" description="Polar residues" evidence="4">
    <location>
        <begin position="408"/>
        <end position="418"/>
    </location>
</feature>
<feature type="transmembrane region" description="Helical" evidence="5">
    <location>
        <begin position="119"/>
        <end position="140"/>
    </location>
</feature>
<feature type="compositionally biased region" description="Pro residues" evidence="4">
    <location>
        <begin position="49"/>
        <end position="61"/>
    </location>
</feature>
<feature type="signal peptide" evidence="6">
    <location>
        <begin position="1"/>
        <end position="23"/>
    </location>
</feature>
<keyword evidence="5" id="KW-0472">Membrane</keyword>
<feature type="region of interest" description="Disordered" evidence="4">
    <location>
        <begin position="560"/>
        <end position="579"/>
    </location>
</feature>
<reference evidence="8 9" key="1">
    <citation type="submission" date="2024-02" db="EMBL/GenBank/DDBJ databases">
        <authorList>
            <person name="Vignale AGUSTIN F."/>
            <person name="Sosa J E."/>
            <person name="Modenutti C."/>
        </authorList>
    </citation>
    <scope>NUCLEOTIDE SEQUENCE [LARGE SCALE GENOMIC DNA]</scope>
</reference>
<evidence type="ECO:0000256" key="2">
    <source>
        <dbReference type="RuleBase" id="RU361260"/>
    </source>
</evidence>
<keyword evidence="5" id="KW-1133">Transmembrane helix</keyword>
<evidence type="ECO:0000313" key="9">
    <source>
        <dbReference type="Proteomes" id="UP001642360"/>
    </source>
</evidence>
<comment type="caution">
    <text evidence="8">The sequence shown here is derived from an EMBL/GenBank/DDBJ whole genome shotgun (WGS) entry which is preliminary data.</text>
</comment>
<evidence type="ECO:0000256" key="4">
    <source>
        <dbReference type="SAM" id="MobiDB-lite"/>
    </source>
</evidence>
<protein>
    <recommendedName>
        <fullName evidence="2">Formin-like protein</fullName>
    </recommendedName>
</protein>
<feature type="coiled-coil region" evidence="3">
    <location>
        <begin position="736"/>
        <end position="763"/>
    </location>
</feature>
<name>A0ABC8R393_9AQUA</name>
<evidence type="ECO:0000256" key="3">
    <source>
        <dbReference type="SAM" id="Coils"/>
    </source>
</evidence>
<feature type="region of interest" description="Disordered" evidence="4">
    <location>
        <begin position="153"/>
        <end position="181"/>
    </location>
</feature>
<feature type="compositionally biased region" description="Low complexity" evidence="4">
    <location>
        <begin position="295"/>
        <end position="325"/>
    </location>
</feature>
<feature type="compositionally biased region" description="Polar residues" evidence="4">
    <location>
        <begin position="458"/>
        <end position="473"/>
    </location>
</feature>
<sequence>MPPIFLLLLLCLFLSCAPHPSSSITATAIATHNRRILHQPFVPLDSLPPSQPPSPSPPTPKIPFSTSTPDQQQPFFPNYPSPPPPPSPPSSSSFASFPANISSLIVPQSSKPKTVSSKLIATAVAAVFAAVTVIAIVIILQIRKRRHQTFNDDKTYRSNTSNQSSYGNVRRSTSGIPKLQRPSHTSAEFLYLGTLVNSQNVVEGHSHQNGLSSGGGDNGNSTKLDSPELSPLPPLSGQSLRQNYSNAQGGDEEDDEFYSPKGSLTGRESSIGTGSASRRAIAALEAENFAERSGRSGSSSYSPSSSCSPVRSVSLSISPPVSLSPKNSRPKSPELAPVQTAPPPPPPPPPSALVGSLVNMKESASPSPPSSSSPERDLRQSQDSSPRLSNLSDQISNSPARGLRKSQDSSPRLSNVSDEISHSPARGLRKSQDSSPRLSNVSDQISHSPASDLRKSQHSSPRISNFSDRNSYSPARISSSIQQDVSVSFPSPSPPPPPPPVSVPPRLVSIPPPPPPPPLRHWESPRTPTPPAREQIVKPPVLITPLNPSVQSQTLISPIELPPNLENDQKNEQTPKPKLKPLHWDKVRASSDREMVWDQLKSSSFKLNEEMIESLFVVNTPSSNPNEMTRRPVLSSLSQENRVLDPKKSQNIAILLRALNVTIEEVCEALLDGNADALGTELLESLLKMAPTKEEERKLKEYKDDSPFKLGPAERFLKAVLDIPFAFKRVDAMLYMSNFESEIEYLKKSFETLEAACEELRNSRMFLKLLEAVLKTGNRMNVGTNRGDAHAFKLDTLLKLVDVKGADGKTTLLHFVVQEITRSEGARLAGTNQNPTSTVNDDVKCRKLGLQVVSALCSELTNVKKAAAMDSEVLNGDVLKLSKGIGNIAEVARLNDTMVSDGKSRRFSESVNMFTKMAEEEIIRIQAQESVALSLVKEITEYFHGNSAKEEAHPFRIFLVVRDFLTVLDRVCKEVGMINERTIVSSAHKFPVPVNPTLQPVSTSFPGRVHYSSSDDETSSP</sequence>
<evidence type="ECO:0000256" key="1">
    <source>
        <dbReference type="ARBA" id="ARBA00025793"/>
    </source>
</evidence>
<dbReference type="Proteomes" id="UP001642360">
    <property type="component" value="Unassembled WGS sequence"/>
</dbReference>
<dbReference type="PANTHER" id="PTHR23213:SF276">
    <property type="entry name" value="FORMIN-LIKE PROTEIN 1"/>
    <property type="match status" value="1"/>
</dbReference>
<feature type="compositionally biased region" description="Polar residues" evidence="4">
    <location>
        <begin position="157"/>
        <end position="175"/>
    </location>
</feature>
<dbReference type="SMART" id="SM00498">
    <property type="entry name" value="FH2"/>
    <property type="match status" value="1"/>
</dbReference>
<feature type="domain" description="FH2" evidence="7">
    <location>
        <begin position="569"/>
        <end position="994"/>
    </location>
</feature>
<feature type="compositionally biased region" description="Low complexity" evidence="4">
    <location>
        <begin position="477"/>
        <end position="490"/>
    </location>
</feature>
<feature type="compositionally biased region" description="Low complexity" evidence="4">
    <location>
        <begin position="62"/>
        <end position="76"/>
    </location>
</feature>
<feature type="compositionally biased region" description="Pro residues" evidence="4">
    <location>
        <begin position="491"/>
        <end position="503"/>
    </location>
</feature>
<proteinExistence type="inferred from homology"/>